<feature type="compositionally biased region" description="Polar residues" evidence="1">
    <location>
        <begin position="149"/>
        <end position="161"/>
    </location>
</feature>
<feature type="compositionally biased region" description="Polar residues" evidence="1">
    <location>
        <begin position="189"/>
        <end position="198"/>
    </location>
</feature>
<accession>A0A3P7MG13</accession>
<proteinExistence type="predicted"/>
<evidence type="ECO:0000313" key="2">
    <source>
        <dbReference type="EMBL" id="VDN16861.1"/>
    </source>
</evidence>
<name>A0A3P7MG13_DIBLA</name>
<keyword evidence="3" id="KW-1185">Reference proteome</keyword>
<dbReference type="Proteomes" id="UP000281553">
    <property type="component" value="Unassembled WGS sequence"/>
</dbReference>
<evidence type="ECO:0000256" key="1">
    <source>
        <dbReference type="SAM" id="MobiDB-lite"/>
    </source>
</evidence>
<feature type="compositionally biased region" description="Polar residues" evidence="1">
    <location>
        <begin position="110"/>
        <end position="122"/>
    </location>
</feature>
<organism evidence="2 3">
    <name type="scientific">Dibothriocephalus latus</name>
    <name type="common">Fish tapeworm</name>
    <name type="synonym">Diphyllobothrium latum</name>
    <dbReference type="NCBI Taxonomy" id="60516"/>
    <lineage>
        <taxon>Eukaryota</taxon>
        <taxon>Metazoa</taxon>
        <taxon>Spiralia</taxon>
        <taxon>Lophotrochozoa</taxon>
        <taxon>Platyhelminthes</taxon>
        <taxon>Cestoda</taxon>
        <taxon>Eucestoda</taxon>
        <taxon>Diphyllobothriidea</taxon>
        <taxon>Diphyllobothriidae</taxon>
        <taxon>Dibothriocephalus</taxon>
    </lineage>
</organism>
<dbReference type="AlphaFoldDB" id="A0A3P7MG13"/>
<feature type="compositionally biased region" description="Low complexity" evidence="1">
    <location>
        <begin position="37"/>
        <end position="55"/>
    </location>
</feature>
<feature type="region of interest" description="Disordered" evidence="1">
    <location>
        <begin position="99"/>
        <end position="204"/>
    </location>
</feature>
<evidence type="ECO:0000313" key="3">
    <source>
        <dbReference type="Proteomes" id="UP000281553"/>
    </source>
</evidence>
<gene>
    <name evidence="2" type="ORF">DILT_LOCUS12692</name>
</gene>
<dbReference type="EMBL" id="UYRU01067375">
    <property type="protein sequence ID" value="VDN16861.1"/>
    <property type="molecule type" value="Genomic_DNA"/>
</dbReference>
<protein>
    <submittedName>
        <fullName evidence="2">Uncharacterized protein</fullName>
    </submittedName>
</protein>
<reference evidence="2 3" key="1">
    <citation type="submission" date="2018-11" db="EMBL/GenBank/DDBJ databases">
        <authorList>
            <consortium name="Pathogen Informatics"/>
        </authorList>
    </citation>
    <scope>NUCLEOTIDE SEQUENCE [LARGE SCALE GENOMIC DNA]</scope>
</reference>
<sequence>MPGSPVRAPLPSSTNSSVFSETMSMLAPSVATVEAPATHTASTTAASSSASSNATTFHRLSSYVKSDYDALPSPPPPKKQRCLPEMDMQTAAVTTTTSFEPLPSAAGPVSTATPLGTVQASGASCEPHPFHLEEETTGNHAIDEENAKENGSSQMEMSSHFNPIPEFESSGSSEQRYKGELSPTMPIVTKTTGNSSPLLKTGEKFGQLNSSDHLAQLFSAIQSHQQALRATPLGPSPTESP</sequence>
<feature type="region of interest" description="Disordered" evidence="1">
    <location>
        <begin position="31"/>
        <end position="55"/>
    </location>
</feature>
<feature type="non-terminal residue" evidence="2">
    <location>
        <position position="241"/>
    </location>
</feature>
<dbReference type="OrthoDB" id="10539213at2759"/>